<evidence type="ECO:0000313" key="2">
    <source>
        <dbReference type="Proteomes" id="UP000643403"/>
    </source>
</evidence>
<evidence type="ECO:0008006" key="3">
    <source>
        <dbReference type="Google" id="ProtNLM"/>
    </source>
</evidence>
<reference evidence="2" key="1">
    <citation type="journal article" date="2019" name="Int. J. Syst. Evol. Microbiol.">
        <title>The Global Catalogue of Microorganisms (GCM) 10K type strain sequencing project: providing services to taxonomists for standard genome sequencing and annotation.</title>
        <authorList>
            <consortium name="The Broad Institute Genomics Platform"/>
            <consortium name="The Broad Institute Genome Sequencing Center for Infectious Disease"/>
            <person name="Wu L."/>
            <person name="Ma J."/>
        </authorList>
    </citation>
    <scope>NUCLEOTIDE SEQUENCE [LARGE SCALE GENOMIC DNA]</scope>
    <source>
        <strain evidence="2">KCTC 22558</strain>
    </source>
</reference>
<name>A0ABQ3BYB6_9GAMM</name>
<organism evidence="1 2">
    <name type="scientific">Cognatilysobacter xinjiangensis</name>
    <dbReference type="NCBI Taxonomy" id="546892"/>
    <lineage>
        <taxon>Bacteria</taxon>
        <taxon>Pseudomonadati</taxon>
        <taxon>Pseudomonadota</taxon>
        <taxon>Gammaproteobacteria</taxon>
        <taxon>Lysobacterales</taxon>
        <taxon>Lysobacteraceae</taxon>
        <taxon>Cognatilysobacter</taxon>
    </lineage>
</organism>
<keyword evidence="2" id="KW-1185">Reference proteome</keyword>
<sequence>MRRARVASRTTFWTVNRRSPAAGPTLAQRYGNGATIRSQPFRSSVVDDSVADAPGAGRISAAEVLTLAPPPFAVRMLRNLSFGHTPASIAEFNGLGSTDAQQLANWVDWQLDWRNIDDSALDARIAAQDYTTLSKSLQQLWADHIVPNPDWEVRMRPAFEIQRLQWVRATYSKRQVREMVVAFWHNHFNVQGSHWSAGPLYVHYDRDVIRPNALGNFRTMLEAVATSPSMLYYLNNNSNTRTGPNENWARELMELHTLGAIHYRGFADPATLPRDPMDAAYPDGYSDVDVYEVARAFTGWTLKEGHWQFPNENDGTFVYRSTWHDTNAKSVLGLAMAANQASMKDGRDVLDRLASHPGTARFICSKLIRRFITDTPPATLVTSAAQVFRQNWQAPNQIELVLRHILNSTAMYNAWGQKSRRPFDALVAAMRAGGSDWTLRMGADGDKSSHFVWLAGLTGHTPFNWAPPNGYPDVASAWSGSSAMAMTWKMLNWLTEASDGDKPLLPIVQLTRANVPTWTANALVDYWCTRLLGYLPTAERRQTLAKFMAQNGDPASYRIEDSDAWAANDLKKHYNHQRLRSMVTLILLSPEFMSR</sequence>
<comment type="caution">
    <text evidence="1">The sequence shown here is derived from an EMBL/GenBank/DDBJ whole genome shotgun (WGS) entry which is preliminary data.</text>
</comment>
<dbReference type="EMBL" id="BMXY01000001">
    <property type="protein sequence ID" value="GGZ58466.1"/>
    <property type="molecule type" value="Genomic_DNA"/>
</dbReference>
<evidence type="ECO:0000313" key="1">
    <source>
        <dbReference type="EMBL" id="GGZ58466.1"/>
    </source>
</evidence>
<protein>
    <recommendedName>
        <fullName evidence="3">DUF1800 domain-containing protein</fullName>
    </recommendedName>
</protein>
<gene>
    <name evidence="1" type="ORF">GCM10008101_10210</name>
</gene>
<proteinExistence type="predicted"/>
<accession>A0ABQ3BYB6</accession>
<dbReference type="Proteomes" id="UP000643403">
    <property type="component" value="Unassembled WGS sequence"/>
</dbReference>
<dbReference type="InterPro" id="IPR014917">
    <property type="entry name" value="DUF1800"/>
</dbReference>
<dbReference type="Pfam" id="PF08811">
    <property type="entry name" value="DUF1800"/>
    <property type="match status" value="1"/>
</dbReference>